<dbReference type="Gene3D" id="3.10.450.50">
    <property type="match status" value="1"/>
</dbReference>
<dbReference type="Proteomes" id="UP001500037">
    <property type="component" value="Unassembled WGS sequence"/>
</dbReference>
<dbReference type="Pfam" id="PF12680">
    <property type="entry name" value="SnoaL_2"/>
    <property type="match status" value="1"/>
</dbReference>
<keyword evidence="3" id="KW-1185">Reference proteome</keyword>
<name>A0ABP4HMV2_9ACTN</name>
<accession>A0ABP4HMV2</accession>
<dbReference type="SUPFAM" id="SSF54427">
    <property type="entry name" value="NTF2-like"/>
    <property type="match status" value="1"/>
</dbReference>
<proteinExistence type="predicted"/>
<dbReference type="InterPro" id="IPR032710">
    <property type="entry name" value="NTF2-like_dom_sf"/>
</dbReference>
<evidence type="ECO:0000259" key="1">
    <source>
        <dbReference type="Pfam" id="PF12680"/>
    </source>
</evidence>
<dbReference type="PANTHER" id="PTHR41252:SF1">
    <property type="entry name" value="BLR2505 PROTEIN"/>
    <property type="match status" value="1"/>
</dbReference>
<dbReference type="RefSeq" id="WP_344445737.1">
    <property type="nucleotide sequence ID" value="NZ_BAAALF010000183.1"/>
</dbReference>
<feature type="domain" description="SnoaL-like" evidence="1">
    <location>
        <begin position="9"/>
        <end position="117"/>
    </location>
</feature>
<evidence type="ECO:0000313" key="3">
    <source>
        <dbReference type="Proteomes" id="UP001500037"/>
    </source>
</evidence>
<sequence length="132" mass="14400">MSEENVTAVRRIYENFARGAVEEVLAGLQPDVEWIESEAEFMPQRGTHVGPGAVAEKVFGVLPVIFESFAATPLTVHDAGEVVVVEGRTSGVTRTGHALDAAAVWVLTLRDGRVARMVNYHDTDAWRRALVV</sequence>
<protein>
    <recommendedName>
        <fullName evidence="1">SnoaL-like domain-containing protein</fullName>
    </recommendedName>
</protein>
<reference evidence="3" key="1">
    <citation type="journal article" date="2019" name="Int. J. Syst. Evol. Microbiol.">
        <title>The Global Catalogue of Microorganisms (GCM) 10K type strain sequencing project: providing services to taxonomists for standard genome sequencing and annotation.</title>
        <authorList>
            <consortium name="The Broad Institute Genomics Platform"/>
            <consortium name="The Broad Institute Genome Sequencing Center for Infectious Disease"/>
            <person name="Wu L."/>
            <person name="Ma J."/>
        </authorList>
    </citation>
    <scope>NUCLEOTIDE SEQUENCE [LARGE SCALE GENOMIC DNA]</scope>
    <source>
        <strain evidence="3">JCM 13004</strain>
    </source>
</reference>
<dbReference type="PANTHER" id="PTHR41252">
    <property type="entry name" value="BLR2505 PROTEIN"/>
    <property type="match status" value="1"/>
</dbReference>
<gene>
    <name evidence="2" type="ORF">GCM10009665_65240</name>
</gene>
<comment type="caution">
    <text evidence="2">The sequence shown here is derived from an EMBL/GenBank/DDBJ whole genome shotgun (WGS) entry which is preliminary data.</text>
</comment>
<dbReference type="InterPro" id="IPR037401">
    <property type="entry name" value="SnoaL-like"/>
</dbReference>
<organism evidence="2 3">
    <name type="scientific">Kitasatospora nipponensis</name>
    <dbReference type="NCBI Taxonomy" id="258049"/>
    <lineage>
        <taxon>Bacteria</taxon>
        <taxon>Bacillati</taxon>
        <taxon>Actinomycetota</taxon>
        <taxon>Actinomycetes</taxon>
        <taxon>Kitasatosporales</taxon>
        <taxon>Streptomycetaceae</taxon>
        <taxon>Kitasatospora</taxon>
    </lineage>
</organism>
<dbReference type="EMBL" id="BAAALF010000183">
    <property type="protein sequence ID" value="GAA1267339.1"/>
    <property type="molecule type" value="Genomic_DNA"/>
</dbReference>
<evidence type="ECO:0000313" key="2">
    <source>
        <dbReference type="EMBL" id="GAA1267339.1"/>
    </source>
</evidence>